<feature type="compositionally biased region" description="Basic residues" evidence="1">
    <location>
        <begin position="154"/>
        <end position="164"/>
    </location>
</feature>
<gene>
    <name evidence="3" type="ORF">NS220_13445</name>
</gene>
<dbReference type="AlphaFoldDB" id="A0A147EV33"/>
<protein>
    <submittedName>
        <fullName evidence="3">Uncharacterized protein</fullName>
    </submittedName>
</protein>
<feature type="transmembrane region" description="Helical" evidence="2">
    <location>
        <begin position="80"/>
        <end position="101"/>
    </location>
</feature>
<keyword evidence="2" id="KW-0812">Transmembrane</keyword>
<sequence length="175" mass="18933">MALEMKTHKDIAAYEAKPMFGLTWRQIAALAIMLSGGGVVFFGLTAIVLSLSGTTLVDAVSAQLHTNGIVDGDSDALRRATSLAMVPTLLAMAPVALWAWVRPMGLRAETYAQFFFRHNLSVKVIHYDDTYSVLPSAEPVPAGSDAAPHEPKRQAHRQRPRPGKRLSEHAASSAK</sequence>
<dbReference type="Proteomes" id="UP000075025">
    <property type="component" value="Unassembled WGS sequence"/>
</dbReference>
<reference evidence="3 4" key="1">
    <citation type="journal article" date="2016" name="Front. Microbiol.">
        <title>Genomic Resource of Rice Seed Associated Bacteria.</title>
        <authorList>
            <person name="Midha S."/>
            <person name="Bansal K."/>
            <person name="Sharma S."/>
            <person name="Kumar N."/>
            <person name="Patil P.P."/>
            <person name="Chaudhry V."/>
            <person name="Patil P.B."/>
        </authorList>
    </citation>
    <scope>NUCLEOTIDE SEQUENCE [LARGE SCALE GENOMIC DNA]</scope>
    <source>
        <strain evidence="3 4">NS220</strain>
    </source>
</reference>
<evidence type="ECO:0000313" key="3">
    <source>
        <dbReference type="EMBL" id="KTR93121.1"/>
    </source>
</evidence>
<evidence type="ECO:0000256" key="1">
    <source>
        <dbReference type="SAM" id="MobiDB-lite"/>
    </source>
</evidence>
<dbReference type="PATRIC" id="fig|2033.6.peg.4003"/>
<proteinExistence type="predicted"/>
<dbReference type="EMBL" id="LDRT01000096">
    <property type="protein sequence ID" value="KTR93121.1"/>
    <property type="molecule type" value="Genomic_DNA"/>
</dbReference>
<dbReference type="Pfam" id="PF12666">
    <property type="entry name" value="PrgI"/>
    <property type="match status" value="1"/>
</dbReference>
<keyword evidence="2" id="KW-0472">Membrane</keyword>
<feature type="region of interest" description="Disordered" evidence="1">
    <location>
        <begin position="138"/>
        <end position="175"/>
    </location>
</feature>
<name>A0A147EV33_MICTE</name>
<comment type="caution">
    <text evidence="3">The sequence shown here is derived from an EMBL/GenBank/DDBJ whole genome shotgun (WGS) entry which is preliminary data.</text>
</comment>
<evidence type="ECO:0000256" key="2">
    <source>
        <dbReference type="SAM" id="Phobius"/>
    </source>
</evidence>
<accession>A0A147EV33</accession>
<organism evidence="3 4">
    <name type="scientific">Microbacterium testaceum</name>
    <name type="common">Aureobacterium testaceum</name>
    <name type="synonym">Brevibacterium testaceum</name>
    <dbReference type="NCBI Taxonomy" id="2033"/>
    <lineage>
        <taxon>Bacteria</taxon>
        <taxon>Bacillati</taxon>
        <taxon>Actinomycetota</taxon>
        <taxon>Actinomycetes</taxon>
        <taxon>Micrococcales</taxon>
        <taxon>Microbacteriaceae</taxon>
        <taxon>Microbacterium</taxon>
    </lineage>
</organism>
<evidence type="ECO:0000313" key="4">
    <source>
        <dbReference type="Proteomes" id="UP000075025"/>
    </source>
</evidence>
<dbReference type="OrthoDB" id="2067810at2"/>
<dbReference type="InterPro" id="IPR024414">
    <property type="entry name" value="Uncharacterised_PrgI"/>
</dbReference>
<feature type="transmembrane region" description="Helical" evidence="2">
    <location>
        <begin position="27"/>
        <end position="51"/>
    </location>
</feature>
<keyword evidence="2" id="KW-1133">Transmembrane helix</keyword>